<dbReference type="InterPro" id="IPR007393">
    <property type="entry name" value="YlxR_dom"/>
</dbReference>
<dbReference type="EMBL" id="LR792683">
    <property type="protein sequence ID" value="CAB3393356.1"/>
    <property type="molecule type" value="Genomic_DNA"/>
</dbReference>
<sequence>MSPKHVPLRKCIGCQTMKAKRELIRIVATPDGAIRIDPTGKAAGRGAYLCPTVACFELALKRKALERALKRPVPAEIWDSVKRQLEGTVHG</sequence>
<dbReference type="EMBL" id="CP024955">
    <property type="protein sequence ID" value="ATY84988.1"/>
    <property type="molecule type" value="Genomic_DNA"/>
</dbReference>
<protein>
    <submittedName>
        <fullName evidence="2">DUF448 domain-containing protein</fullName>
    </submittedName>
    <submittedName>
        <fullName evidence="3">Molecular ruler co-factor for RNA new fold</fullName>
    </submittedName>
</protein>
<evidence type="ECO:0000313" key="3">
    <source>
        <dbReference type="EMBL" id="CAB3393356.1"/>
    </source>
</evidence>
<evidence type="ECO:0000313" key="4">
    <source>
        <dbReference type="Proteomes" id="UP000231932"/>
    </source>
</evidence>
<reference evidence="3 5" key="3">
    <citation type="submission" date="2020-04" db="EMBL/GenBank/DDBJ databases">
        <authorList>
            <person name="Hogendoorn C."/>
        </authorList>
    </citation>
    <scope>NUCLEOTIDE SEQUENCE [LARGE SCALE GENOMIC DNA]</scope>
    <source>
        <strain evidence="3">COOX1</strain>
    </source>
</reference>
<evidence type="ECO:0000313" key="5">
    <source>
        <dbReference type="Proteomes" id="UP000502196"/>
    </source>
</evidence>
<feature type="domain" description="YlxR" evidence="1">
    <location>
        <begin position="9"/>
        <end position="82"/>
    </location>
</feature>
<evidence type="ECO:0000313" key="2">
    <source>
        <dbReference type="EMBL" id="ATY84988.1"/>
    </source>
</evidence>
<dbReference type="Gene3D" id="3.30.1230.10">
    <property type="entry name" value="YlxR-like"/>
    <property type="match status" value="1"/>
</dbReference>
<keyword evidence="4" id="KW-1185">Reference proteome</keyword>
<accession>A0A2K8N6N1</accession>
<dbReference type="InterPro" id="IPR037465">
    <property type="entry name" value="YlxR"/>
</dbReference>
<organism evidence="2 4">
    <name type="scientific">Kyrpidia spormannii</name>
    <dbReference type="NCBI Taxonomy" id="2055160"/>
    <lineage>
        <taxon>Bacteria</taxon>
        <taxon>Bacillati</taxon>
        <taxon>Bacillota</taxon>
        <taxon>Bacilli</taxon>
        <taxon>Bacillales</taxon>
        <taxon>Alicyclobacillaceae</taxon>
        <taxon>Kyrpidia</taxon>
    </lineage>
</organism>
<dbReference type="CDD" id="cd00279">
    <property type="entry name" value="YlxR"/>
    <property type="match status" value="1"/>
</dbReference>
<dbReference type="PANTHER" id="PTHR34215">
    <property type="entry name" value="BLL0784 PROTEIN"/>
    <property type="match status" value="1"/>
</dbReference>
<dbReference type="InterPro" id="IPR035931">
    <property type="entry name" value="YlxR-like_sf"/>
</dbReference>
<dbReference type="SUPFAM" id="SSF64376">
    <property type="entry name" value="YlxR-like"/>
    <property type="match status" value="1"/>
</dbReference>
<evidence type="ECO:0000259" key="1">
    <source>
        <dbReference type="Pfam" id="PF04296"/>
    </source>
</evidence>
<dbReference type="AlphaFoldDB" id="A0A2K8N6N1"/>
<name>A0A2K8N6N1_9BACL</name>
<dbReference type="NCBIfam" id="NF047356">
    <property type="entry name" value="RNA_bind_RnpM"/>
    <property type="match status" value="1"/>
</dbReference>
<dbReference type="RefSeq" id="WP_100667787.1">
    <property type="nucleotide sequence ID" value="NZ_CP024955.1"/>
</dbReference>
<gene>
    <name evidence="3" type="primary">rulR</name>
    <name evidence="3" type="ORF">COOX1_1868</name>
    <name evidence="2" type="ORF">CVV65_08690</name>
</gene>
<dbReference type="Pfam" id="PF04296">
    <property type="entry name" value="YlxR"/>
    <property type="match status" value="1"/>
</dbReference>
<proteinExistence type="predicted"/>
<dbReference type="Proteomes" id="UP000231932">
    <property type="component" value="Chromosome"/>
</dbReference>
<dbReference type="KEGG" id="kyr:CVV65_08690"/>
<dbReference type="OrthoDB" id="9813251at2"/>
<dbReference type="Proteomes" id="UP000502196">
    <property type="component" value="Chromosome"/>
</dbReference>
<dbReference type="PANTHER" id="PTHR34215:SF1">
    <property type="entry name" value="YLXR DOMAIN-CONTAINING PROTEIN"/>
    <property type="match status" value="1"/>
</dbReference>
<reference evidence="4" key="1">
    <citation type="submission" date="2017-11" db="EMBL/GenBank/DDBJ databases">
        <title>Complete Genome Sequence of Kyrpidia sp. Strain EA-1, a thermophilic, hydrogen-oxidizing Bacterium, isolated from the Azores.</title>
        <authorList>
            <person name="Reiner J.E."/>
            <person name="Lapp C.J."/>
            <person name="Bunk B."/>
            <person name="Gescher J."/>
        </authorList>
    </citation>
    <scope>NUCLEOTIDE SEQUENCE [LARGE SCALE GENOMIC DNA]</scope>
    <source>
        <strain evidence="4">EA-1</strain>
    </source>
</reference>
<reference evidence="2" key="2">
    <citation type="journal article" date="2018" name="Genome Announc.">
        <title>Complete Genome Sequence of Kyrpidia sp. Strain EA-1, a Thermophilic Knallgas Bacterium, Isolated from the Azores.</title>
        <authorList>
            <person name="Reiner J.E."/>
            <person name="Lapp C.J."/>
            <person name="Bunk B."/>
            <person name="Sproer C."/>
            <person name="Overmann J."/>
            <person name="Gescher J."/>
        </authorList>
    </citation>
    <scope>NUCLEOTIDE SEQUENCE</scope>
    <source>
        <strain evidence="2">EA-1</strain>
    </source>
</reference>